<keyword evidence="3" id="KW-0808">Transferase</keyword>
<dbReference type="PROSITE" id="PS50173">
    <property type="entry name" value="UMUC"/>
    <property type="match status" value="1"/>
</dbReference>
<dbReference type="GO" id="GO:0003887">
    <property type="term" value="F:DNA-directed DNA polymerase activity"/>
    <property type="evidence" value="ECO:0007669"/>
    <property type="project" value="TreeGrafter"/>
</dbReference>
<comment type="caution">
    <text evidence="3">The sequence shown here is derived from an EMBL/GenBank/DDBJ whole genome shotgun (WGS) entry which is preliminary data.</text>
</comment>
<dbReference type="AlphaFoldDB" id="A0A2T0SRD5"/>
<evidence type="ECO:0000259" key="2">
    <source>
        <dbReference type="PROSITE" id="PS50173"/>
    </source>
</evidence>
<proteinExistence type="inferred from homology"/>
<gene>
    <name evidence="3" type="ORF">CLV58_11397</name>
</gene>
<accession>A0A2T0SRD5</accession>
<dbReference type="Gene3D" id="3.30.70.270">
    <property type="match status" value="1"/>
</dbReference>
<dbReference type="Proteomes" id="UP000238375">
    <property type="component" value="Unassembled WGS sequence"/>
</dbReference>
<dbReference type="Gene3D" id="3.40.1170.60">
    <property type="match status" value="1"/>
</dbReference>
<dbReference type="SUPFAM" id="SSF56672">
    <property type="entry name" value="DNA/RNA polymerases"/>
    <property type="match status" value="1"/>
</dbReference>
<dbReference type="InterPro" id="IPR043128">
    <property type="entry name" value="Rev_trsase/Diguanyl_cyclase"/>
</dbReference>
<keyword evidence="4" id="KW-1185">Reference proteome</keyword>
<name>A0A2T0SRD5_9BACT</name>
<dbReference type="EMBL" id="PVTE01000013">
    <property type="protein sequence ID" value="PRY35969.1"/>
    <property type="molecule type" value="Genomic_DNA"/>
</dbReference>
<dbReference type="InterPro" id="IPR050116">
    <property type="entry name" value="DNA_polymerase-Y"/>
</dbReference>
<evidence type="ECO:0000313" key="3">
    <source>
        <dbReference type="EMBL" id="PRY35969.1"/>
    </source>
</evidence>
<organism evidence="3 4">
    <name type="scientific">Spirosoma oryzae</name>
    <dbReference type="NCBI Taxonomy" id="1469603"/>
    <lineage>
        <taxon>Bacteria</taxon>
        <taxon>Pseudomonadati</taxon>
        <taxon>Bacteroidota</taxon>
        <taxon>Cytophagia</taxon>
        <taxon>Cytophagales</taxon>
        <taxon>Cytophagaceae</taxon>
        <taxon>Spirosoma</taxon>
    </lineage>
</organism>
<dbReference type="Pfam" id="PF00817">
    <property type="entry name" value="IMS"/>
    <property type="match status" value="1"/>
</dbReference>
<dbReference type="Gene3D" id="1.10.150.20">
    <property type="entry name" value="5' to 3' exonuclease, C-terminal subdomain"/>
    <property type="match status" value="1"/>
</dbReference>
<dbReference type="RefSeq" id="WP_342748918.1">
    <property type="nucleotide sequence ID" value="NZ_PVTE01000013.1"/>
</dbReference>
<dbReference type="GO" id="GO:0005829">
    <property type="term" value="C:cytosol"/>
    <property type="evidence" value="ECO:0007669"/>
    <property type="project" value="TreeGrafter"/>
</dbReference>
<evidence type="ECO:0000256" key="1">
    <source>
        <dbReference type="ARBA" id="ARBA00010945"/>
    </source>
</evidence>
<dbReference type="GO" id="GO:0009432">
    <property type="term" value="P:SOS response"/>
    <property type="evidence" value="ECO:0007669"/>
    <property type="project" value="TreeGrafter"/>
</dbReference>
<reference evidence="3 4" key="1">
    <citation type="submission" date="2018-03" db="EMBL/GenBank/DDBJ databases">
        <title>Genomic Encyclopedia of Archaeal and Bacterial Type Strains, Phase II (KMG-II): from individual species to whole genera.</title>
        <authorList>
            <person name="Goeker M."/>
        </authorList>
    </citation>
    <scope>NUCLEOTIDE SEQUENCE [LARGE SCALE GENOMIC DNA]</scope>
    <source>
        <strain evidence="3 4">DSM 28354</strain>
    </source>
</reference>
<protein>
    <submittedName>
        <fullName evidence="3">Nucleotidyltransferase/DNA polymerase involved in DNA repair</fullName>
    </submittedName>
</protein>
<evidence type="ECO:0000313" key="4">
    <source>
        <dbReference type="Proteomes" id="UP000238375"/>
    </source>
</evidence>
<dbReference type="InterPro" id="IPR043502">
    <property type="entry name" value="DNA/RNA_pol_sf"/>
</dbReference>
<sequence length="280" mass="31099">MLALVDCNNFYVSCERAFNPALIGKPVGVLSNNDGCLIARSNELKALVVKMGTPFFQLREHIEQQGIRIFSSNYTLYGDMSSRVMATLGRFVEQVEVYSIDEAFLDLSGYESVYADLTLLATTIRQTIAQWTRIPVSVGITPTKTLCKIANFYAKRQEPQTGVLLLDTPGRINDALTDFSVDDLWGIGWRYAGMLKRNGIRTAAQFAALPDDWINQKLTVNGLRLAYELRGTPCKMLETEAPNKKAICTAPSFGRGVSDLDTISQAMVTHLSRAAEKLRK</sequence>
<dbReference type="PANTHER" id="PTHR11076:SF34">
    <property type="entry name" value="PROTEIN UMUC"/>
    <property type="match status" value="1"/>
</dbReference>
<dbReference type="GO" id="GO:0006281">
    <property type="term" value="P:DNA repair"/>
    <property type="evidence" value="ECO:0007669"/>
    <property type="project" value="InterPro"/>
</dbReference>
<dbReference type="GO" id="GO:0042276">
    <property type="term" value="P:error-prone translesion synthesis"/>
    <property type="evidence" value="ECO:0007669"/>
    <property type="project" value="TreeGrafter"/>
</dbReference>
<comment type="similarity">
    <text evidence="1">Belongs to the DNA polymerase type-Y family.</text>
</comment>
<dbReference type="PANTHER" id="PTHR11076">
    <property type="entry name" value="DNA REPAIR POLYMERASE UMUC / TRANSFERASE FAMILY MEMBER"/>
    <property type="match status" value="1"/>
</dbReference>
<dbReference type="CDD" id="cd01700">
    <property type="entry name" value="PolY_Pol_V_umuC"/>
    <property type="match status" value="1"/>
</dbReference>
<feature type="domain" description="UmuC" evidence="2">
    <location>
        <begin position="2"/>
        <end position="188"/>
    </location>
</feature>
<dbReference type="InterPro" id="IPR001126">
    <property type="entry name" value="UmuC"/>
</dbReference>